<dbReference type="InterPro" id="IPR023424">
    <property type="entry name" value="OadG"/>
</dbReference>
<comment type="subunit">
    <text evidence="5 16">Heterotrimer of an alpha, a beta and a gamma subunit.</text>
</comment>
<comment type="cofactor">
    <cofactor evidence="1 16 17">
        <name>Na(+)</name>
        <dbReference type="ChEBI" id="CHEBI:29101"/>
    </cofactor>
</comment>
<gene>
    <name evidence="16" type="primary">oadG</name>
    <name evidence="18" type="ORF">ISO4_02792</name>
</gene>
<proteinExistence type="inferred from homology"/>
<dbReference type="RefSeq" id="WP_142950182.1">
    <property type="nucleotide sequence ID" value="NZ_ARXR01000033.1"/>
</dbReference>
<keyword evidence="19" id="KW-1185">Reference proteome</keyword>
<evidence type="ECO:0000256" key="2">
    <source>
        <dbReference type="ARBA" id="ARBA00003002"/>
    </source>
</evidence>
<comment type="similarity">
    <text evidence="4 16 17">Belongs to the OadG family.</text>
</comment>
<evidence type="ECO:0000256" key="1">
    <source>
        <dbReference type="ARBA" id="ARBA00001959"/>
    </source>
</evidence>
<evidence type="ECO:0000256" key="9">
    <source>
        <dbReference type="ARBA" id="ARBA00022967"/>
    </source>
</evidence>
<evidence type="ECO:0000256" key="4">
    <source>
        <dbReference type="ARBA" id="ARBA00005844"/>
    </source>
</evidence>
<keyword evidence="12 16" id="KW-0406">Ion transport</keyword>
<keyword evidence="9 16" id="KW-1278">Translocase</keyword>
<name>A0ABS0ALK9_9GAMM</name>
<reference evidence="18 19" key="1">
    <citation type="submission" date="2012-09" db="EMBL/GenBank/DDBJ databases">
        <title>Genome Sequence of alkane-degrading Bacterium Alcanivorax venustensis ISO4.</title>
        <authorList>
            <person name="Lai Q."/>
            <person name="Shao Z."/>
        </authorList>
    </citation>
    <scope>NUCLEOTIDE SEQUENCE [LARGE SCALE GENOMIC DNA]</scope>
    <source>
        <strain evidence="18 19">ISO4</strain>
    </source>
</reference>
<accession>A0ABS0ALK9</accession>
<evidence type="ECO:0000256" key="16">
    <source>
        <dbReference type="HAMAP-Rule" id="MF_00404"/>
    </source>
</evidence>
<keyword evidence="14 16" id="KW-0739">Sodium transport</keyword>
<comment type="caution">
    <text evidence="18">The sequence shown here is derived from an EMBL/GenBank/DDBJ whole genome shotgun (WGS) entry which is preliminary data.</text>
</comment>
<dbReference type="Pfam" id="PF04277">
    <property type="entry name" value="OAD_gamma"/>
    <property type="match status" value="1"/>
</dbReference>
<evidence type="ECO:0000313" key="19">
    <source>
        <dbReference type="Proteomes" id="UP000644441"/>
    </source>
</evidence>
<keyword evidence="8 16" id="KW-0812">Transmembrane</keyword>
<protein>
    <recommendedName>
        <fullName evidence="16">Probable oxaloacetate decarboxylase gamma chain</fullName>
        <ecNumber evidence="16">7.2.4.2</ecNumber>
    </recommendedName>
</protein>
<comment type="function">
    <text evidence="2 16 17">Catalyzes the decarboxylation of oxaloacetate coupled to Na(+) translocation.</text>
</comment>
<comment type="subcellular location">
    <subcellularLocation>
        <location evidence="3 16 17">Cell membrane</location>
        <topology evidence="3 16 17">Single-pass membrane protein</topology>
    </subcellularLocation>
</comment>
<dbReference type="HAMAP" id="MF_00404">
    <property type="entry name" value="OadG"/>
    <property type="match status" value="1"/>
</dbReference>
<sequence length="80" mass="8450">MNDLLAQGVQLMVLGMGVVLAFLLILVAVMTGLSALVQRFAPETTGGKPATAPAPEPAPRVSPHIRAAIQDAIRQHRAQR</sequence>
<keyword evidence="6 16" id="KW-0813">Transport</keyword>
<dbReference type="Proteomes" id="UP000644441">
    <property type="component" value="Unassembled WGS sequence"/>
</dbReference>
<keyword evidence="11 16" id="KW-0915">Sodium</keyword>
<keyword evidence="10 16" id="KW-1133">Transmembrane helix</keyword>
<dbReference type="EC" id="7.2.4.2" evidence="16"/>
<keyword evidence="7 16" id="KW-1003">Cell membrane</keyword>
<evidence type="ECO:0000313" key="18">
    <source>
        <dbReference type="EMBL" id="MBF5054190.1"/>
    </source>
</evidence>
<evidence type="ECO:0000256" key="11">
    <source>
        <dbReference type="ARBA" id="ARBA00023053"/>
    </source>
</evidence>
<evidence type="ECO:0000256" key="8">
    <source>
        <dbReference type="ARBA" id="ARBA00022692"/>
    </source>
</evidence>
<dbReference type="NCBIfam" id="TIGR01195">
    <property type="entry name" value="oadG_fam"/>
    <property type="match status" value="1"/>
</dbReference>
<comment type="catalytic activity">
    <reaction evidence="15 16 17">
        <text>oxaloacetate + 2 Na(+)(in) + H(+) = pyruvate + 2 Na(+)(out) + CO2</text>
        <dbReference type="Rhea" id="RHEA:57724"/>
        <dbReference type="ChEBI" id="CHEBI:15361"/>
        <dbReference type="ChEBI" id="CHEBI:15378"/>
        <dbReference type="ChEBI" id="CHEBI:16452"/>
        <dbReference type="ChEBI" id="CHEBI:16526"/>
        <dbReference type="ChEBI" id="CHEBI:29101"/>
        <dbReference type="EC" id="7.2.4.2"/>
    </reaction>
</comment>
<evidence type="ECO:0000256" key="7">
    <source>
        <dbReference type="ARBA" id="ARBA00022475"/>
    </source>
</evidence>
<evidence type="ECO:0000256" key="12">
    <source>
        <dbReference type="ARBA" id="ARBA00023065"/>
    </source>
</evidence>
<keyword evidence="13 16" id="KW-0472">Membrane</keyword>
<evidence type="ECO:0000256" key="17">
    <source>
        <dbReference type="RuleBase" id="RU004278"/>
    </source>
</evidence>
<evidence type="ECO:0000256" key="13">
    <source>
        <dbReference type="ARBA" id="ARBA00023136"/>
    </source>
</evidence>
<dbReference type="InterPro" id="IPR005899">
    <property type="entry name" value="Na_pump_deCOase"/>
</dbReference>
<evidence type="ECO:0000256" key="6">
    <source>
        <dbReference type="ARBA" id="ARBA00022448"/>
    </source>
</evidence>
<evidence type="ECO:0000256" key="15">
    <source>
        <dbReference type="ARBA" id="ARBA00048176"/>
    </source>
</evidence>
<organism evidence="18 19">
    <name type="scientific">Alloalcanivorax venustensis ISO4</name>
    <dbReference type="NCBI Taxonomy" id="1177184"/>
    <lineage>
        <taxon>Bacteria</taxon>
        <taxon>Pseudomonadati</taxon>
        <taxon>Pseudomonadota</taxon>
        <taxon>Gammaproteobacteria</taxon>
        <taxon>Oceanospirillales</taxon>
        <taxon>Alcanivoracaceae</taxon>
        <taxon>Alloalcanivorax</taxon>
    </lineage>
</organism>
<evidence type="ECO:0000256" key="14">
    <source>
        <dbReference type="ARBA" id="ARBA00023201"/>
    </source>
</evidence>
<evidence type="ECO:0000256" key="10">
    <source>
        <dbReference type="ARBA" id="ARBA00022989"/>
    </source>
</evidence>
<dbReference type="EMBL" id="ARXR01000033">
    <property type="protein sequence ID" value="MBF5054190.1"/>
    <property type="molecule type" value="Genomic_DNA"/>
</dbReference>
<feature type="transmembrane region" description="Helical" evidence="16 17">
    <location>
        <begin position="12"/>
        <end position="37"/>
    </location>
</feature>
<evidence type="ECO:0000256" key="5">
    <source>
        <dbReference type="ARBA" id="ARBA00011869"/>
    </source>
</evidence>
<evidence type="ECO:0000256" key="3">
    <source>
        <dbReference type="ARBA" id="ARBA00004162"/>
    </source>
</evidence>